<dbReference type="AlphaFoldDB" id="A0A1G6RK16"/>
<dbReference type="Gene3D" id="3.30.70.100">
    <property type="match status" value="1"/>
</dbReference>
<keyword evidence="1" id="KW-0503">Monooxygenase</keyword>
<keyword evidence="2" id="KW-1185">Reference proteome</keyword>
<accession>A0A1G6RK16</accession>
<dbReference type="InterPro" id="IPR052936">
    <property type="entry name" value="Jasmonate_Hydroxylase-like"/>
</dbReference>
<dbReference type="InterPro" id="IPR011008">
    <property type="entry name" value="Dimeric_a/b-barrel"/>
</dbReference>
<gene>
    <name evidence="1" type="ORF">SAMN04488104_101319</name>
</gene>
<dbReference type="Proteomes" id="UP000199060">
    <property type="component" value="Unassembled WGS sequence"/>
</dbReference>
<proteinExistence type="predicted"/>
<reference evidence="2" key="1">
    <citation type="submission" date="2016-10" db="EMBL/GenBank/DDBJ databases">
        <authorList>
            <person name="Varghese N."/>
            <person name="Submissions S."/>
        </authorList>
    </citation>
    <scope>NUCLEOTIDE SEQUENCE [LARGE SCALE GENOMIC DNA]</scope>
    <source>
        <strain evidence="2">DSM 23095</strain>
    </source>
</reference>
<evidence type="ECO:0000313" key="1">
    <source>
        <dbReference type="EMBL" id="SDD04761.1"/>
    </source>
</evidence>
<dbReference type="GO" id="GO:0004497">
    <property type="term" value="F:monooxygenase activity"/>
    <property type="evidence" value="ECO:0007669"/>
    <property type="project" value="UniProtKB-KW"/>
</dbReference>
<dbReference type="STRING" id="686796.SAMN04488104_101319"/>
<protein>
    <submittedName>
        <fullName evidence="1">Heme-degrading monooxygenase HmoA</fullName>
    </submittedName>
</protein>
<name>A0A1G6RK16_9BACT</name>
<organism evidence="1 2">
    <name type="scientific">Algoriphagus faecimaris</name>
    <dbReference type="NCBI Taxonomy" id="686796"/>
    <lineage>
        <taxon>Bacteria</taxon>
        <taxon>Pseudomonadati</taxon>
        <taxon>Bacteroidota</taxon>
        <taxon>Cytophagia</taxon>
        <taxon>Cytophagales</taxon>
        <taxon>Cyclobacteriaceae</taxon>
        <taxon>Algoriphagus</taxon>
    </lineage>
</organism>
<keyword evidence="1" id="KW-0560">Oxidoreductase</keyword>
<sequence length="126" mass="14776">MIWRNQSRITWSIQSLMTKEMIANTPKPPYYAVIFTNLRTSIDEGYEETAELMVKLAKTQEGYLGHESAREGMGITVSYWESLEAIQKWKVQTAHQIAQERGKSKWYQSFKTRICLVEKDYGFEKI</sequence>
<dbReference type="PANTHER" id="PTHR37811:SF2">
    <property type="entry name" value="ABM DOMAIN-CONTAINING PROTEIN"/>
    <property type="match status" value="1"/>
</dbReference>
<dbReference type="SUPFAM" id="SSF54909">
    <property type="entry name" value="Dimeric alpha+beta barrel"/>
    <property type="match status" value="1"/>
</dbReference>
<dbReference type="EMBL" id="FNAC01000013">
    <property type="protein sequence ID" value="SDD04761.1"/>
    <property type="molecule type" value="Genomic_DNA"/>
</dbReference>
<dbReference type="PANTHER" id="PTHR37811">
    <property type="entry name" value="BLL5343 PROTEIN"/>
    <property type="match status" value="1"/>
</dbReference>
<evidence type="ECO:0000313" key="2">
    <source>
        <dbReference type="Proteomes" id="UP000199060"/>
    </source>
</evidence>